<comment type="caution">
    <text evidence="1">The sequence shown here is derived from an EMBL/GenBank/DDBJ whole genome shotgun (WGS) entry which is preliminary data.</text>
</comment>
<protein>
    <submittedName>
        <fullName evidence="1">Uncharacterized protein</fullName>
    </submittedName>
</protein>
<accession>A0A1Y2HJN1</accession>
<evidence type="ECO:0000313" key="1">
    <source>
        <dbReference type="EMBL" id="ORZ34051.1"/>
    </source>
</evidence>
<reference evidence="1 2" key="1">
    <citation type="submission" date="2016-07" db="EMBL/GenBank/DDBJ databases">
        <title>Pervasive Adenine N6-methylation of Active Genes in Fungi.</title>
        <authorList>
            <consortium name="DOE Joint Genome Institute"/>
            <person name="Mondo S.J."/>
            <person name="Dannebaum R.O."/>
            <person name="Kuo R.C."/>
            <person name="Labutti K."/>
            <person name="Haridas S."/>
            <person name="Kuo A."/>
            <person name="Salamov A."/>
            <person name="Ahrendt S.R."/>
            <person name="Lipzen A."/>
            <person name="Sullivan W."/>
            <person name="Andreopoulos W.B."/>
            <person name="Clum A."/>
            <person name="Lindquist E."/>
            <person name="Daum C."/>
            <person name="Ramamoorthy G.K."/>
            <person name="Gryganskyi A."/>
            <person name="Culley D."/>
            <person name="Magnuson J.K."/>
            <person name="James T.Y."/>
            <person name="O'Malley M.A."/>
            <person name="Stajich J.E."/>
            <person name="Spatafora J.W."/>
            <person name="Visel A."/>
            <person name="Grigoriev I.V."/>
        </authorList>
    </citation>
    <scope>NUCLEOTIDE SEQUENCE [LARGE SCALE GENOMIC DNA]</scope>
    <source>
        <strain evidence="1 2">PL171</strain>
    </source>
</reference>
<keyword evidence="2" id="KW-1185">Reference proteome</keyword>
<gene>
    <name evidence="1" type="ORF">BCR44DRAFT_1437004</name>
</gene>
<evidence type="ECO:0000313" key="2">
    <source>
        <dbReference type="Proteomes" id="UP000193411"/>
    </source>
</evidence>
<dbReference type="EMBL" id="MCFL01000031">
    <property type="protein sequence ID" value="ORZ34051.1"/>
    <property type="molecule type" value="Genomic_DNA"/>
</dbReference>
<dbReference type="Proteomes" id="UP000193411">
    <property type="component" value="Unassembled WGS sequence"/>
</dbReference>
<dbReference type="AlphaFoldDB" id="A0A1Y2HJN1"/>
<name>A0A1Y2HJN1_9FUNG</name>
<organism evidence="1 2">
    <name type="scientific">Catenaria anguillulae PL171</name>
    <dbReference type="NCBI Taxonomy" id="765915"/>
    <lineage>
        <taxon>Eukaryota</taxon>
        <taxon>Fungi</taxon>
        <taxon>Fungi incertae sedis</taxon>
        <taxon>Blastocladiomycota</taxon>
        <taxon>Blastocladiomycetes</taxon>
        <taxon>Blastocladiales</taxon>
        <taxon>Catenariaceae</taxon>
        <taxon>Catenaria</taxon>
    </lineage>
</organism>
<dbReference type="OrthoDB" id="437at2759"/>
<sequence length="94" mass="10285">MYMDTTCNSLASQTVACPAAQIPVSIRSESASMAKHISDTPRPPPNRIAHLANSSLGYARPIMRQHPLQCLSCINRLTIRCLASRSGCGHRHTR</sequence>
<proteinExistence type="predicted"/>